<organism evidence="2 3">
    <name type="scientific">Colletotrichum nymphaeae SA-01</name>
    <dbReference type="NCBI Taxonomy" id="1460502"/>
    <lineage>
        <taxon>Eukaryota</taxon>
        <taxon>Fungi</taxon>
        <taxon>Dikarya</taxon>
        <taxon>Ascomycota</taxon>
        <taxon>Pezizomycotina</taxon>
        <taxon>Sordariomycetes</taxon>
        <taxon>Hypocreomycetidae</taxon>
        <taxon>Glomerellales</taxon>
        <taxon>Glomerellaceae</taxon>
        <taxon>Colletotrichum</taxon>
        <taxon>Colletotrichum acutatum species complex</taxon>
    </lineage>
</organism>
<dbReference type="AlphaFoldDB" id="A0A135TQS8"/>
<dbReference type="PANTHER" id="PTHR11559">
    <property type="entry name" value="CARBOXYLESTERASE"/>
    <property type="match status" value="1"/>
</dbReference>
<keyword evidence="3" id="KW-1185">Reference proteome</keyword>
<sequence length="494" mass="54414">MSIVSESKLGVDYVTLNSTFGSVKGFINRDYPNVAQFLGIPFAEPPIGPRRWLPPTPKAPVDSIDATKFGLSCPQQLGGRLSVYNTDVTEHQIRDETSEDCLSLCIWAPKDAVKEGLKKLPVIVFITGGAFLVGGSTIPYQNPTPWIENSKRHIVVSINYRLNVFGFPNAAGLCPNERNLGFLDQRLGLEWVHQHIASFGGDPSRMTHFGQSAGARSIDCHAFLHPDKPLVRNLILHSGCALPPLPVSDPGCTHFSALARALGFPGGDAAAELEFMRQQPPQELLEAIQHHWATEEKPFLSFRPVTGKQYPYFGSNLSSLTDLNKPAICGTMNDEGNSVAVYHPDGADPFWAEKITKDYFLGPMVAMARIAANDLLDDRVRSAHAPTFRFLLKDFAPAGISSFPNISPRLWLRAYHSSDMPLIFGTHDWTRGPSTSLEEKVSRVWQDLYVAFAEEGPDGLRKMGWNDTSEGVGIVLGCGEKGWKTVSLEEIDNR</sequence>
<dbReference type="SUPFAM" id="SSF53474">
    <property type="entry name" value="alpha/beta-Hydrolases"/>
    <property type="match status" value="1"/>
</dbReference>
<proteinExistence type="predicted"/>
<gene>
    <name evidence="2" type="ORF">CNYM01_08239</name>
</gene>
<protein>
    <submittedName>
        <fullName evidence="2">Acetylcholinesterase</fullName>
    </submittedName>
</protein>
<accession>A0A135TQS8</accession>
<name>A0A135TQS8_9PEZI</name>
<dbReference type="InterPro" id="IPR050309">
    <property type="entry name" value="Type-B_Carboxylest/Lipase"/>
</dbReference>
<dbReference type="OrthoDB" id="408631at2759"/>
<comment type="caution">
    <text evidence="2">The sequence shown here is derived from an EMBL/GenBank/DDBJ whole genome shotgun (WGS) entry which is preliminary data.</text>
</comment>
<dbReference type="Proteomes" id="UP000070054">
    <property type="component" value="Unassembled WGS sequence"/>
</dbReference>
<dbReference type="InterPro" id="IPR029058">
    <property type="entry name" value="AB_hydrolase_fold"/>
</dbReference>
<dbReference type="Gene3D" id="3.40.50.1820">
    <property type="entry name" value="alpha/beta hydrolase"/>
    <property type="match status" value="1"/>
</dbReference>
<evidence type="ECO:0000259" key="1">
    <source>
        <dbReference type="Pfam" id="PF00135"/>
    </source>
</evidence>
<evidence type="ECO:0000313" key="3">
    <source>
        <dbReference type="Proteomes" id="UP000070054"/>
    </source>
</evidence>
<evidence type="ECO:0000313" key="2">
    <source>
        <dbReference type="EMBL" id="KXH50550.1"/>
    </source>
</evidence>
<dbReference type="Pfam" id="PF00135">
    <property type="entry name" value="COesterase"/>
    <property type="match status" value="1"/>
</dbReference>
<dbReference type="InterPro" id="IPR002018">
    <property type="entry name" value="CarbesteraseB"/>
</dbReference>
<feature type="domain" description="Carboxylesterase type B" evidence="1">
    <location>
        <begin position="17"/>
        <end position="346"/>
    </location>
</feature>
<dbReference type="ESTHER" id="9pezi-a0a135tqs8">
    <property type="family name" value="Fungal_carboxylesterase_lipase"/>
</dbReference>
<reference evidence="2 3" key="1">
    <citation type="submission" date="2014-02" db="EMBL/GenBank/DDBJ databases">
        <title>The genome sequence of Colletotrichum nymphaeae SA-01.</title>
        <authorList>
            <person name="Baroncelli R."/>
            <person name="Thon M.R."/>
        </authorList>
    </citation>
    <scope>NUCLEOTIDE SEQUENCE [LARGE SCALE GENOMIC DNA]</scope>
    <source>
        <strain evidence="2 3">SA-01</strain>
    </source>
</reference>
<dbReference type="EMBL" id="JEMN01001045">
    <property type="protein sequence ID" value="KXH50550.1"/>
    <property type="molecule type" value="Genomic_DNA"/>
</dbReference>